<organism evidence="1 2">
    <name type="scientific">Sphingomonas tagetis</name>
    <dbReference type="NCBI Taxonomy" id="2949092"/>
    <lineage>
        <taxon>Bacteria</taxon>
        <taxon>Pseudomonadati</taxon>
        <taxon>Pseudomonadota</taxon>
        <taxon>Alphaproteobacteria</taxon>
        <taxon>Sphingomonadales</taxon>
        <taxon>Sphingomonadaceae</taxon>
        <taxon>Sphingomonas</taxon>
    </lineage>
</organism>
<proteinExistence type="predicted"/>
<dbReference type="EMBL" id="JAMLDX010000036">
    <property type="protein sequence ID" value="MCP3733203.1"/>
    <property type="molecule type" value="Genomic_DNA"/>
</dbReference>
<reference evidence="1" key="1">
    <citation type="submission" date="2022-05" db="EMBL/GenBank/DDBJ databases">
        <title>Sphingomonas sp. strain MG17 Genome sequencing and assembly.</title>
        <authorList>
            <person name="Kim I."/>
        </authorList>
    </citation>
    <scope>NUCLEOTIDE SEQUENCE</scope>
    <source>
        <strain evidence="1">MG17</strain>
    </source>
</reference>
<dbReference type="Proteomes" id="UP001139451">
    <property type="component" value="Unassembled WGS sequence"/>
</dbReference>
<gene>
    <name evidence="1" type="ORF">M9978_22625</name>
</gene>
<name>A0A9X2HTH9_9SPHN</name>
<evidence type="ECO:0000313" key="2">
    <source>
        <dbReference type="Proteomes" id="UP001139451"/>
    </source>
</evidence>
<dbReference type="RefSeq" id="WP_254297395.1">
    <property type="nucleotide sequence ID" value="NZ_JAMLDX010000036.1"/>
</dbReference>
<accession>A0A9X2HTH9</accession>
<dbReference type="AlphaFoldDB" id="A0A9X2HTH9"/>
<sequence>MPDATDVEKGERSLCQMIAANPASRINSAIGLSSTMIAISCQHVWPAELCEQAAFQRAAEQDWQDNSSQSAPPAR</sequence>
<comment type="caution">
    <text evidence="1">The sequence shown here is derived from an EMBL/GenBank/DDBJ whole genome shotgun (WGS) entry which is preliminary data.</text>
</comment>
<evidence type="ECO:0000313" key="1">
    <source>
        <dbReference type="EMBL" id="MCP3733203.1"/>
    </source>
</evidence>
<protein>
    <submittedName>
        <fullName evidence="1">Uncharacterized protein</fullName>
    </submittedName>
</protein>
<keyword evidence="2" id="KW-1185">Reference proteome</keyword>